<dbReference type="EMBL" id="CP022474">
    <property type="protein sequence ID" value="ASN59590.1"/>
    <property type="molecule type" value="Genomic_DNA"/>
</dbReference>
<dbReference type="AlphaFoldDB" id="A0AAC9UNQ2"/>
<evidence type="ECO:0000313" key="3">
    <source>
        <dbReference type="Proteomes" id="UP000199749"/>
    </source>
</evidence>
<evidence type="ECO:0000313" key="2">
    <source>
        <dbReference type="EMBL" id="ASN59590.1"/>
    </source>
</evidence>
<feature type="transmembrane region" description="Helical" evidence="1">
    <location>
        <begin position="58"/>
        <end position="76"/>
    </location>
</feature>
<proteinExistence type="predicted"/>
<dbReference type="Proteomes" id="UP000199749">
    <property type="component" value="Chromosome"/>
</dbReference>
<evidence type="ECO:0000256" key="1">
    <source>
        <dbReference type="SAM" id="Phobius"/>
    </source>
</evidence>
<evidence type="ECO:0008006" key="4">
    <source>
        <dbReference type="Google" id="ProtNLM"/>
    </source>
</evidence>
<reference evidence="2 3" key="1">
    <citation type="submission" date="2017-07" db="EMBL/GenBank/DDBJ databases">
        <title>Lactobacillus curvatus MRS6 whole genome.</title>
        <authorList>
            <person name="Jans C."/>
            <person name="Lagler S."/>
            <person name="Lacroix C."/>
            <person name="Meile L."/>
            <person name="Stevens M.J.A."/>
        </authorList>
    </citation>
    <scope>NUCLEOTIDE SEQUENCE [LARGE SCALE GENOMIC DNA]</scope>
    <source>
        <strain evidence="2 3">MRS6</strain>
    </source>
</reference>
<keyword evidence="1" id="KW-0812">Transmembrane</keyword>
<accession>A0AAC9UNQ2</accession>
<protein>
    <recommendedName>
        <fullName evidence="4">Oligosaccharide repeat unit polymerase</fullName>
    </recommendedName>
</protein>
<feature type="transmembrane region" description="Helical" evidence="1">
    <location>
        <begin position="104"/>
        <end position="124"/>
    </location>
</feature>
<feature type="transmembrane region" description="Helical" evidence="1">
    <location>
        <begin position="29"/>
        <end position="46"/>
    </location>
</feature>
<keyword evidence="1" id="KW-0472">Membrane</keyword>
<name>A0AAC9UNQ2_LATCU</name>
<organism evidence="2 3">
    <name type="scientific">Latilactobacillus curvatus</name>
    <name type="common">Lactobacillus curvatus</name>
    <dbReference type="NCBI Taxonomy" id="28038"/>
    <lineage>
        <taxon>Bacteria</taxon>
        <taxon>Bacillati</taxon>
        <taxon>Bacillota</taxon>
        <taxon>Bacilli</taxon>
        <taxon>Lactobacillales</taxon>
        <taxon>Lactobacillaceae</taxon>
        <taxon>Latilactobacillus</taxon>
    </lineage>
</organism>
<gene>
    <name evidence="2" type="ORF">CG419_02680</name>
</gene>
<sequence>MISLFFVLLLVTLLISVLLVTRFDIMSPTSLLLVGYIIGVVSFMFMQKKWALYLDRKVFLLEFIGIISFAICAYFSQKIAEIDYIGKDNLTKEQSWIIVENNQLIYRTAIIIVILQLISTYLLYQELKAISGTGNLATIISSYRDNLIETSSAMTRISSTTSLTQKILGSFSFILIFYYFYQRIILKGKTSVILLVPTLFVVVQQILMGGRLQLFRLVIMTLFIYYILIRVKTEWSISEVKRIVKIAVGIILISVPLFYALKFVLGRSSTEGLWDYVFRYLGGVLGHLLYM</sequence>
<keyword evidence="1" id="KW-1133">Transmembrane helix</keyword>
<feature type="transmembrane region" description="Helical" evidence="1">
    <location>
        <begin position="243"/>
        <end position="261"/>
    </location>
</feature>
<feature type="transmembrane region" description="Helical" evidence="1">
    <location>
        <begin position="214"/>
        <end position="231"/>
    </location>
</feature>
<feature type="transmembrane region" description="Helical" evidence="1">
    <location>
        <begin position="190"/>
        <end position="208"/>
    </location>
</feature>
<dbReference type="NCBIfam" id="TIGR04370">
    <property type="entry name" value="glyco_rpt_poly"/>
    <property type="match status" value="1"/>
</dbReference>